<protein>
    <submittedName>
        <fullName evidence="1">Uncharacterized protein</fullName>
    </submittedName>
</protein>
<gene>
    <name evidence="1" type="ORF">AVEN_154556_1</name>
</gene>
<organism evidence="1 2">
    <name type="scientific">Araneus ventricosus</name>
    <name type="common">Orbweaver spider</name>
    <name type="synonym">Epeira ventricosa</name>
    <dbReference type="NCBI Taxonomy" id="182803"/>
    <lineage>
        <taxon>Eukaryota</taxon>
        <taxon>Metazoa</taxon>
        <taxon>Ecdysozoa</taxon>
        <taxon>Arthropoda</taxon>
        <taxon>Chelicerata</taxon>
        <taxon>Arachnida</taxon>
        <taxon>Araneae</taxon>
        <taxon>Araneomorphae</taxon>
        <taxon>Entelegynae</taxon>
        <taxon>Araneoidea</taxon>
        <taxon>Araneidae</taxon>
        <taxon>Araneus</taxon>
    </lineage>
</organism>
<dbReference type="Proteomes" id="UP000499080">
    <property type="component" value="Unassembled WGS sequence"/>
</dbReference>
<evidence type="ECO:0000313" key="2">
    <source>
        <dbReference type="Proteomes" id="UP000499080"/>
    </source>
</evidence>
<reference evidence="1 2" key="1">
    <citation type="journal article" date="2019" name="Sci. Rep.">
        <title>Orb-weaving spider Araneus ventricosus genome elucidates the spidroin gene catalogue.</title>
        <authorList>
            <person name="Kono N."/>
            <person name="Nakamura H."/>
            <person name="Ohtoshi R."/>
            <person name="Moran D.A.P."/>
            <person name="Shinohara A."/>
            <person name="Yoshida Y."/>
            <person name="Fujiwara M."/>
            <person name="Mori M."/>
            <person name="Tomita M."/>
            <person name="Arakawa K."/>
        </authorList>
    </citation>
    <scope>NUCLEOTIDE SEQUENCE [LARGE SCALE GENOMIC DNA]</scope>
</reference>
<comment type="caution">
    <text evidence="1">The sequence shown here is derived from an EMBL/GenBank/DDBJ whole genome shotgun (WGS) entry which is preliminary data.</text>
</comment>
<accession>A0A4Y2MH29</accession>
<dbReference type="AlphaFoldDB" id="A0A4Y2MH29"/>
<proteinExistence type="predicted"/>
<keyword evidence="2" id="KW-1185">Reference proteome</keyword>
<dbReference type="EMBL" id="BGPR01007286">
    <property type="protein sequence ID" value="GBN25774.1"/>
    <property type="molecule type" value="Genomic_DNA"/>
</dbReference>
<sequence>MPWIMRYSSTAIDSSTAISRVVIGDSAIRAHHIQKSWLLVACVSPGVVVLDVLRALLSTLTHRWAGCQAGTHSPKCLTFILR</sequence>
<name>A0A4Y2MH29_ARAVE</name>
<evidence type="ECO:0000313" key="1">
    <source>
        <dbReference type="EMBL" id="GBN25774.1"/>
    </source>
</evidence>